<feature type="compositionally biased region" description="Basic and acidic residues" evidence="8">
    <location>
        <begin position="426"/>
        <end position="450"/>
    </location>
</feature>
<feature type="transmembrane region" description="Helical" evidence="9">
    <location>
        <begin position="642"/>
        <end position="665"/>
    </location>
</feature>
<feature type="repeat" description="ANK" evidence="7">
    <location>
        <begin position="63"/>
        <end position="95"/>
    </location>
</feature>
<dbReference type="RefSeq" id="XP_060675430.1">
    <property type="nucleotide sequence ID" value="XM_060819447.1"/>
</dbReference>
<feature type="compositionally biased region" description="Basic and acidic residues" evidence="8">
    <location>
        <begin position="464"/>
        <end position="474"/>
    </location>
</feature>
<feature type="region of interest" description="Disordered" evidence="8">
    <location>
        <begin position="426"/>
        <end position="480"/>
    </location>
</feature>
<proteinExistence type="predicted"/>
<keyword evidence="5 7" id="KW-0040">ANK repeat</keyword>
<protein>
    <submittedName>
        <fullName evidence="12">Ankyrin repeat-containing protein At5g02620-like</fullName>
    </submittedName>
</protein>
<dbReference type="InterPro" id="IPR026961">
    <property type="entry name" value="PGG_dom"/>
</dbReference>
<evidence type="ECO:0000313" key="11">
    <source>
        <dbReference type="Proteomes" id="UP001652623"/>
    </source>
</evidence>
<evidence type="ECO:0000256" key="6">
    <source>
        <dbReference type="ARBA" id="ARBA00023136"/>
    </source>
</evidence>
<dbReference type="Gene3D" id="1.25.40.20">
    <property type="entry name" value="Ankyrin repeat-containing domain"/>
    <property type="match status" value="3"/>
</dbReference>
<dbReference type="SUPFAM" id="SSF48403">
    <property type="entry name" value="Ankyrin repeat"/>
    <property type="match status" value="2"/>
</dbReference>
<evidence type="ECO:0000256" key="8">
    <source>
        <dbReference type="SAM" id="MobiDB-lite"/>
    </source>
</evidence>
<name>A0ABM4AFD6_ZIZJJ</name>
<feature type="repeat" description="ANK" evidence="7">
    <location>
        <begin position="285"/>
        <end position="308"/>
    </location>
</feature>
<dbReference type="Proteomes" id="UP001652623">
    <property type="component" value="Chromosome 8"/>
</dbReference>
<evidence type="ECO:0000256" key="7">
    <source>
        <dbReference type="PROSITE-ProRule" id="PRU00023"/>
    </source>
</evidence>
<feature type="repeat" description="ANK" evidence="7">
    <location>
        <begin position="105"/>
        <end position="137"/>
    </location>
</feature>
<keyword evidence="2 9" id="KW-0812">Transmembrane</keyword>
<evidence type="ECO:0000259" key="10">
    <source>
        <dbReference type="Pfam" id="PF13962"/>
    </source>
</evidence>
<evidence type="ECO:0000256" key="4">
    <source>
        <dbReference type="ARBA" id="ARBA00022989"/>
    </source>
</evidence>
<dbReference type="InterPro" id="IPR002110">
    <property type="entry name" value="Ankyrin_rpt"/>
</dbReference>
<evidence type="ECO:0000313" key="12">
    <source>
        <dbReference type="RefSeq" id="XP_060675430.1"/>
    </source>
</evidence>
<evidence type="ECO:0000256" key="2">
    <source>
        <dbReference type="ARBA" id="ARBA00022692"/>
    </source>
</evidence>
<dbReference type="PROSITE" id="PS50088">
    <property type="entry name" value="ANK_REPEAT"/>
    <property type="match status" value="5"/>
</dbReference>
<dbReference type="PROSITE" id="PS50297">
    <property type="entry name" value="ANK_REP_REGION"/>
    <property type="match status" value="5"/>
</dbReference>
<feature type="transmembrane region" description="Helical" evidence="9">
    <location>
        <begin position="557"/>
        <end position="577"/>
    </location>
</feature>
<dbReference type="Pfam" id="PF12796">
    <property type="entry name" value="Ank_2"/>
    <property type="match status" value="3"/>
</dbReference>
<keyword evidence="3" id="KW-0677">Repeat</keyword>
<dbReference type="PANTHER" id="PTHR24186:SF50">
    <property type="entry name" value="ANKYRIN REPEAT-CONTAINING PROTEIN ITN1-LIKE ISOFORM X1"/>
    <property type="match status" value="1"/>
</dbReference>
<dbReference type="InterPro" id="IPR036770">
    <property type="entry name" value="Ankyrin_rpt-contain_sf"/>
</dbReference>
<reference evidence="12" key="1">
    <citation type="submission" date="2025-08" db="UniProtKB">
        <authorList>
            <consortium name="RefSeq"/>
        </authorList>
    </citation>
    <scope>IDENTIFICATION</scope>
    <source>
        <tissue evidence="12">Seedling</tissue>
    </source>
</reference>
<dbReference type="Pfam" id="PF13962">
    <property type="entry name" value="PGG"/>
    <property type="match status" value="1"/>
</dbReference>
<dbReference type="GeneID" id="112489409"/>
<comment type="subcellular location">
    <subcellularLocation>
        <location evidence="1">Membrane</location>
        <topology evidence="1">Multi-pass membrane protein</topology>
    </subcellularLocation>
</comment>
<evidence type="ECO:0000256" key="1">
    <source>
        <dbReference type="ARBA" id="ARBA00004141"/>
    </source>
</evidence>
<sequence>MEGAYNAAINGLSDHNLFVNVDKNRSRGQNNTILHIAAKSGKLQQLNIKEDHLLRFLYEQNNEGNTPLHIAAKLGHMDTIKILVEMARKTDVEQNKNLLTMENNEKDTALHEAVRHNHLEVVKLLIEEDPNLASLVNGEGDSPLFMAVDRCFRQVALHILNNAPNCSYQGRNGMNVLHVATIRSKRRLVSLTWEECDSLCSVRIVLDYLLARSISRKLLCSRRHDIKKTDFGLLVLKQIQALTLEQADDFGWTPLHYAAHIGNEKLVKGFLENDSKSLPFSRNKEGMSALHIAAKKGHNAVMKVLMKRCPEVCELLDNNGRTALHIAVESRDEMAVKFFLERAMAFQDLINLKDKKGNTALHVAATIGDFHILKILTNDSRIDKGATNKDKETFVDIILSNKELQDTEMLKIMVNLEIEIVLPPRSEQKVDTRKTNEAESKEKKKDKIQIEEDEAGCKQQTNEAESKEKKKDEIQVEDNEEAGRKQFERMVVVSSDKKNTYKNEGGFGTMMKDFNNLNLLVATIIATATFAAAFAMPGGYNDQGKPVLHGSKAFNKFLFYDQLAFVLSTTSLFLHFFLTQFGKLFAVTLFPVAWTAYLTMVSLCMMVFAFDQSIKTVIPGEENHKAKLFYHKDDYYITGNGIPILFICFFSFVILPSLLLAKLYATARRHEPRNSVRSRFGLWS</sequence>
<evidence type="ECO:0000256" key="5">
    <source>
        <dbReference type="ARBA" id="ARBA00023043"/>
    </source>
</evidence>
<feature type="transmembrane region" description="Helical" evidence="9">
    <location>
        <begin position="517"/>
        <end position="537"/>
    </location>
</feature>
<evidence type="ECO:0000256" key="9">
    <source>
        <dbReference type="SAM" id="Phobius"/>
    </source>
</evidence>
<keyword evidence="6 9" id="KW-0472">Membrane</keyword>
<dbReference type="PANTHER" id="PTHR24186">
    <property type="entry name" value="PROTEIN PHOSPHATASE 1 REGULATORY SUBUNIT"/>
    <property type="match status" value="1"/>
</dbReference>
<dbReference type="Pfam" id="PF00023">
    <property type="entry name" value="Ank"/>
    <property type="match status" value="2"/>
</dbReference>
<feature type="repeat" description="ANK" evidence="7">
    <location>
        <begin position="356"/>
        <end position="376"/>
    </location>
</feature>
<accession>A0ABM4AFD6</accession>
<gene>
    <name evidence="12" type="primary">LOC112489409</name>
</gene>
<feature type="transmembrane region" description="Helical" evidence="9">
    <location>
        <begin position="584"/>
        <end position="610"/>
    </location>
</feature>
<dbReference type="SMART" id="SM00248">
    <property type="entry name" value="ANK"/>
    <property type="match status" value="7"/>
</dbReference>
<evidence type="ECO:0000256" key="3">
    <source>
        <dbReference type="ARBA" id="ARBA00022737"/>
    </source>
</evidence>
<feature type="repeat" description="ANK" evidence="7">
    <location>
        <begin position="250"/>
        <end position="275"/>
    </location>
</feature>
<keyword evidence="4 9" id="KW-1133">Transmembrane helix</keyword>
<feature type="domain" description="PGG" evidence="10">
    <location>
        <begin position="511"/>
        <end position="611"/>
    </location>
</feature>
<keyword evidence="11" id="KW-1185">Reference proteome</keyword>
<organism evidence="11 12">
    <name type="scientific">Ziziphus jujuba</name>
    <name type="common">Chinese jujube</name>
    <name type="synonym">Ziziphus sativa</name>
    <dbReference type="NCBI Taxonomy" id="326968"/>
    <lineage>
        <taxon>Eukaryota</taxon>
        <taxon>Viridiplantae</taxon>
        <taxon>Streptophyta</taxon>
        <taxon>Embryophyta</taxon>
        <taxon>Tracheophyta</taxon>
        <taxon>Spermatophyta</taxon>
        <taxon>Magnoliopsida</taxon>
        <taxon>eudicotyledons</taxon>
        <taxon>Gunneridae</taxon>
        <taxon>Pentapetalae</taxon>
        <taxon>rosids</taxon>
        <taxon>fabids</taxon>
        <taxon>Rosales</taxon>
        <taxon>Rhamnaceae</taxon>
        <taxon>Paliureae</taxon>
        <taxon>Ziziphus</taxon>
    </lineage>
</organism>